<reference evidence="2" key="1">
    <citation type="submission" date="2023-10" db="EMBL/GenBank/DDBJ databases">
        <title>Genome assembly of Pristionchus species.</title>
        <authorList>
            <person name="Yoshida K."/>
            <person name="Sommer R.J."/>
        </authorList>
    </citation>
    <scope>NUCLEOTIDE SEQUENCE</scope>
    <source>
        <strain evidence="2">RS5133</strain>
    </source>
</reference>
<feature type="region of interest" description="Disordered" evidence="1">
    <location>
        <begin position="77"/>
        <end position="105"/>
    </location>
</feature>
<feature type="non-terminal residue" evidence="2">
    <location>
        <position position="1"/>
    </location>
</feature>
<evidence type="ECO:0000256" key="1">
    <source>
        <dbReference type="SAM" id="MobiDB-lite"/>
    </source>
</evidence>
<dbReference type="EMBL" id="BTSY01000007">
    <property type="protein sequence ID" value="GMT35385.1"/>
    <property type="molecule type" value="Genomic_DNA"/>
</dbReference>
<sequence length="105" mass="13194">KNRSRSCTQFHSCHPPFLHRMRWENTLAGHRREERKRRQQSGCCRWRCPLCARMQDRRCRSRDQMDTPYCVRILQRTSKRRSRSRVRRIHQSENRRSSRRERQER</sequence>
<dbReference type="AlphaFoldDB" id="A0AAV5WXL9"/>
<comment type="caution">
    <text evidence="2">The sequence shown here is derived from an EMBL/GenBank/DDBJ whole genome shotgun (WGS) entry which is preliminary data.</text>
</comment>
<feature type="compositionally biased region" description="Basic and acidic residues" evidence="1">
    <location>
        <begin position="90"/>
        <end position="105"/>
    </location>
</feature>
<feature type="non-terminal residue" evidence="2">
    <location>
        <position position="105"/>
    </location>
</feature>
<accession>A0AAV5WXL9</accession>
<gene>
    <name evidence="2" type="ORF">PFISCL1PPCAC_26682</name>
</gene>
<feature type="compositionally biased region" description="Basic residues" evidence="1">
    <location>
        <begin position="77"/>
        <end position="89"/>
    </location>
</feature>
<protein>
    <submittedName>
        <fullName evidence="2">Uncharacterized protein</fullName>
    </submittedName>
</protein>
<evidence type="ECO:0000313" key="3">
    <source>
        <dbReference type="Proteomes" id="UP001432322"/>
    </source>
</evidence>
<dbReference type="Proteomes" id="UP001432322">
    <property type="component" value="Unassembled WGS sequence"/>
</dbReference>
<keyword evidence="3" id="KW-1185">Reference proteome</keyword>
<name>A0AAV5WXL9_9BILA</name>
<organism evidence="2 3">
    <name type="scientific">Pristionchus fissidentatus</name>
    <dbReference type="NCBI Taxonomy" id="1538716"/>
    <lineage>
        <taxon>Eukaryota</taxon>
        <taxon>Metazoa</taxon>
        <taxon>Ecdysozoa</taxon>
        <taxon>Nematoda</taxon>
        <taxon>Chromadorea</taxon>
        <taxon>Rhabditida</taxon>
        <taxon>Rhabditina</taxon>
        <taxon>Diplogasteromorpha</taxon>
        <taxon>Diplogasteroidea</taxon>
        <taxon>Neodiplogasteridae</taxon>
        <taxon>Pristionchus</taxon>
    </lineage>
</organism>
<proteinExistence type="predicted"/>
<evidence type="ECO:0000313" key="2">
    <source>
        <dbReference type="EMBL" id="GMT35385.1"/>
    </source>
</evidence>